<evidence type="ECO:0000313" key="3">
    <source>
        <dbReference type="Proteomes" id="UP001301728"/>
    </source>
</evidence>
<sequence>MALIAQDPCQKGRNSAFIITGRGGIAPNPTQDLLAVPELELSLIEPVTPSVNNSPQRRSQQSKKRDNNPIDSRTIVPARGWIRDENGDVILVSYDPTNTGTIRQQAPINQCNPEPIE</sequence>
<organism evidence="2 3">
    <name type="scientific">Limnoraphis robusta CCNP1315</name>
    <dbReference type="NCBI Taxonomy" id="3110306"/>
    <lineage>
        <taxon>Bacteria</taxon>
        <taxon>Bacillati</taxon>
        <taxon>Cyanobacteriota</taxon>
        <taxon>Cyanophyceae</taxon>
        <taxon>Oscillatoriophycideae</taxon>
        <taxon>Oscillatoriales</taxon>
        <taxon>Sirenicapillariaceae</taxon>
        <taxon>Limnoraphis</taxon>
    </lineage>
</organism>
<evidence type="ECO:0000313" key="2">
    <source>
        <dbReference type="EMBL" id="MEA5521349.1"/>
    </source>
</evidence>
<keyword evidence="3" id="KW-1185">Reference proteome</keyword>
<dbReference type="EMBL" id="JAYGHT010000132">
    <property type="protein sequence ID" value="MEA5521349.1"/>
    <property type="molecule type" value="Genomic_DNA"/>
</dbReference>
<feature type="region of interest" description="Disordered" evidence="1">
    <location>
        <begin position="98"/>
        <end position="117"/>
    </location>
</feature>
<reference evidence="2 3" key="1">
    <citation type="submission" date="2023-12" db="EMBL/GenBank/DDBJ databases">
        <title>Baltic Sea Cyanobacteria.</title>
        <authorList>
            <person name="Delbaje E."/>
            <person name="Fewer D.P."/>
            <person name="Shishido T.K."/>
        </authorList>
    </citation>
    <scope>NUCLEOTIDE SEQUENCE [LARGE SCALE GENOMIC DNA]</scope>
    <source>
        <strain evidence="2 3">CCNP 1315</strain>
    </source>
</reference>
<proteinExistence type="predicted"/>
<evidence type="ECO:0000256" key="1">
    <source>
        <dbReference type="SAM" id="MobiDB-lite"/>
    </source>
</evidence>
<feature type="region of interest" description="Disordered" evidence="1">
    <location>
        <begin position="46"/>
        <end position="79"/>
    </location>
</feature>
<name>A0ABU5U2C3_9CYAN</name>
<gene>
    <name evidence="2" type="ORF">VB854_20630</name>
</gene>
<feature type="compositionally biased region" description="Polar residues" evidence="1">
    <location>
        <begin position="49"/>
        <end position="59"/>
    </location>
</feature>
<dbReference type="Proteomes" id="UP001301728">
    <property type="component" value="Unassembled WGS sequence"/>
</dbReference>
<dbReference type="RefSeq" id="WP_323275480.1">
    <property type="nucleotide sequence ID" value="NZ_JAYGHT010000132.1"/>
</dbReference>
<protein>
    <submittedName>
        <fullName evidence="2">Uncharacterized protein</fullName>
    </submittedName>
</protein>
<accession>A0ABU5U2C3</accession>
<comment type="caution">
    <text evidence="2">The sequence shown here is derived from an EMBL/GenBank/DDBJ whole genome shotgun (WGS) entry which is preliminary data.</text>
</comment>